<reference evidence="2" key="1">
    <citation type="submission" date="2023-01" db="EMBL/GenBank/DDBJ databases">
        <title>Key to firefly adult light organ development and bioluminescence: homeobox transcription factors regulate luciferase expression and transportation to peroxisome.</title>
        <authorList>
            <person name="Fu X."/>
        </authorList>
    </citation>
    <scope>NUCLEOTIDE SEQUENCE [LARGE SCALE GENOMIC DNA]</scope>
</reference>
<dbReference type="AlphaFoldDB" id="A0AAN7P360"/>
<dbReference type="Proteomes" id="UP001353858">
    <property type="component" value="Unassembled WGS sequence"/>
</dbReference>
<evidence type="ECO:0000313" key="2">
    <source>
        <dbReference type="Proteomes" id="UP001353858"/>
    </source>
</evidence>
<proteinExistence type="predicted"/>
<protein>
    <submittedName>
        <fullName evidence="1">Uncharacterized protein</fullName>
    </submittedName>
</protein>
<accession>A0AAN7P360</accession>
<organism evidence="1 2">
    <name type="scientific">Aquatica leii</name>
    <dbReference type="NCBI Taxonomy" id="1421715"/>
    <lineage>
        <taxon>Eukaryota</taxon>
        <taxon>Metazoa</taxon>
        <taxon>Ecdysozoa</taxon>
        <taxon>Arthropoda</taxon>
        <taxon>Hexapoda</taxon>
        <taxon>Insecta</taxon>
        <taxon>Pterygota</taxon>
        <taxon>Neoptera</taxon>
        <taxon>Endopterygota</taxon>
        <taxon>Coleoptera</taxon>
        <taxon>Polyphaga</taxon>
        <taxon>Elateriformia</taxon>
        <taxon>Elateroidea</taxon>
        <taxon>Lampyridae</taxon>
        <taxon>Luciolinae</taxon>
        <taxon>Aquatica</taxon>
    </lineage>
</organism>
<sequence>MSAREMMTFTLYFPIMIGDLVPLDDPVWNFLLNFIEIVDMLLCFEFDILNISILEKKIEKHNNDYITLFNDTLKPKYHNISHYPKLIRKSGPLRKSWCFKCEAKHRQFKIYSRIITSRKNICLTLAKKYELKFAHQLMIGTNFLKLRFNLNIKHNKTLSNYKNFISEILHNNEISIEFYSHVQ</sequence>
<keyword evidence="2" id="KW-1185">Reference proteome</keyword>
<name>A0AAN7P360_9COLE</name>
<dbReference type="EMBL" id="JARPUR010000007">
    <property type="protein sequence ID" value="KAK4873246.1"/>
    <property type="molecule type" value="Genomic_DNA"/>
</dbReference>
<evidence type="ECO:0000313" key="1">
    <source>
        <dbReference type="EMBL" id="KAK4873246.1"/>
    </source>
</evidence>
<comment type="caution">
    <text evidence="1">The sequence shown here is derived from an EMBL/GenBank/DDBJ whole genome shotgun (WGS) entry which is preliminary data.</text>
</comment>
<gene>
    <name evidence="1" type="ORF">RN001_015275</name>
</gene>